<protein>
    <recommendedName>
        <fullName evidence="5">BRCT domain-containing protein</fullName>
    </recommendedName>
</protein>
<dbReference type="Pfam" id="PF16770">
    <property type="entry name" value="RTT107_BRCT_5"/>
    <property type="match status" value="1"/>
</dbReference>
<evidence type="ECO:0000256" key="4">
    <source>
        <dbReference type="SAM" id="MobiDB-lite"/>
    </source>
</evidence>
<dbReference type="GO" id="GO:0006974">
    <property type="term" value="P:DNA damage response"/>
    <property type="evidence" value="ECO:0007669"/>
    <property type="project" value="UniProtKB-KW"/>
</dbReference>
<gene>
    <name evidence="6" type="ORF">IFM89_037755</name>
</gene>
<feature type="compositionally biased region" description="Basic and acidic residues" evidence="4">
    <location>
        <begin position="427"/>
        <end position="441"/>
    </location>
</feature>
<dbReference type="SUPFAM" id="SSF52113">
    <property type="entry name" value="BRCT domain"/>
    <property type="match status" value="1"/>
</dbReference>
<comment type="subcellular location">
    <subcellularLocation>
        <location evidence="1">Nucleus</location>
    </subcellularLocation>
</comment>
<feature type="region of interest" description="Disordered" evidence="4">
    <location>
        <begin position="421"/>
        <end position="456"/>
    </location>
</feature>
<dbReference type="Pfam" id="PF16589">
    <property type="entry name" value="BRCT_2"/>
    <property type="match status" value="1"/>
</dbReference>
<evidence type="ECO:0000259" key="5">
    <source>
        <dbReference type="PROSITE" id="PS50172"/>
    </source>
</evidence>
<comment type="caution">
    <text evidence="6">The sequence shown here is derived from an EMBL/GenBank/DDBJ whole genome shotgun (WGS) entry which is preliminary data.</text>
</comment>
<dbReference type="OrthoDB" id="342264at2759"/>
<dbReference type="InterPro" id="IPR036420">
    <property type="entry name" value="BRCT_dom_sf"/>
</dbReference>
<accession>A0A835ITM0</accession>
<dbReference type="InterPro" id="IPR001357">
    <property type="entry name" value="BRCT_dom"/>
</dbReference>
<sequence length="1103" mass="121031">MGSIQNTIDTEIATQVIDSEASTLPFDDYADTQLLEDYNVDLLKTQVIDSDNETETTQILSDNDEVEQRVSEPNSGSASRSFMSVRIASLRASGLAAARKTRSVLGNNYSGKEVSPKDKEVSGTIGREVDVDLGILNSIGRDGIKHRAASSTARKLFTENAPERNSGSVNADNVINGRSGLPEFVAEDHEFAGLSYLNSQEPNELSQANALNVVDRLFSDDEMELPCVNGGSNMRGKSPPVSNAKGARILAQRVSRRNPVREVAVFEWDDSHEDEGGGYFFSKRKEELVGSSCHARRSYTQPKNLKPLGAKKGQGTVDKLGKGEKSLNFHHKVMGSTHSDSRLVVHKLNEDDNTLHASKSRSGKNLFQKLDQKLNPESSPRHFKATGIRKNSLDMCDVGLDTQNAAETLEVLGCGVTVQITPNDSEGGTRDEIGNRGESKKAPFRKRSSNSSGLLRRSKRIKALDINVSREISQKNSIIQTVKGLASDSATKVNEKSLSARQHLDKRNAANKKKSASGRSVNSVNQVEPVSAVTKTHVKDSDRFCSSLTSNGNLSLGKGQMQEDYKTSTPVACQTRQSLALNPLKSSEFSHNNSCDGTGIVVEIRRNRKRPSNLGVDAPKPSNEEDKSIQHKPLDRGSHEKIARASYEVRDAQRYHGVRTRQSKLNLINGVSNADAPSISILGSESYRQFLDRQELEVSCNDVKSVKKRKGRSSAHCNISSLSPEKNSERRLIRQPVPEQAISVAADNSSLAVMSERVVPKGTPTKTLSTRSVKDCSGNHVSPTGGVEANASLDASPAGKANLSGTACVTPTNCTTPIHAASPVCIGNGYHKQSCRKKISRLSLVIEHTRLDSNEISLSNSPASKDLRKRRDLASVRALFSHHLDEDVIRQQKKILVRLGASTACSSSEATHFVTDKFVRTRNMLEAIASGKPVVTHLWLESCGRASCFIDERNYILRDYKKEKDIGFSMQVSLARASQNPLLESKRVFITPNVKPSMELVAILVKAVHGQAVERLGRSVTKDDKVPDDLLVLSCEEDFAICMPLLEKGVMIYGSELLLNGIVIQKLEYERHRLFTDHVRRTRSTIWLRKGDGHQFLPVTKCK</sequence>
<evidence type="ECO:0000256" key="1">
    <source>
        <dbReference type="ARBA" id="ARBA00004123"/>
    </source>
</evidence>
<keyword evidence="3" id="KW-0539">Nucleus</keyword>
<name>A0A835ITM0_9MAGN</name>
<dbReference type="Gene3D" id="3.40.50.10190">
    <property type="entry name" value="BRCT domain"/>
    <property type="match status" value="2"/>
</dbReference>
<keyword evidence="7" id="KW-1185">Reference proteome</keyword>
<reference evidence="6 7" key="1">
    <citation type="submission" date="2020-10" db="EMBL/GenBank/DDBJ databases">
        <title>The Coptis chinensis genome and diversification of protoberbering-type alkaloids.</title>
        <authorList>
            <person name="Wang B."/>
            <person name="Shu S."/>
            <person name="Song C."/>
            <person name="Liu Y."/>
        </authorList>
    </citation>
    <scope>NUCLEOTIDE SEQUENCE [LARGE SCALE GENOMIC DNA]</scope>
    <source>
        <strain evidence="6">HL-2020</strain>
        <tissue evidence="6">Leaf</tissue>
    </source>
</reference>
<dbReference type="EMBL" id="JADFTS010000002">
    <property type="protein sequence ID" value="KAF9623174.1"/>
    <property type="molecule type" value="Genomic_DNA"/>
</dbReference>
<dbReference type="AlphaFoldDB" id="A0A835ITM0"/>
<dbReference type="Proteomes" id="UP000631114">
    <property type="component" value="Unassembled WGS sequence"/>
</dbReference>
<dbReference type="PANTHER" id="PTHR23196:SF1">
    <property type="entry name" value="PAX-INTERACTING PROTEIN 1"/>
    <property type="match status" value="1"/>
</dbReference>
<evidence type="ECO:0000313" key="6">
    <source>
        <dbReference type="EMBL" id="KAF9623174.1"/>
    </source>
</evidence>
<feature type="region of interest" description="Disordered" evidence="4">
    <location>
        <begin position="606"/>
        <end position="641"/>
    </location>
</feature>
<dbReference type="PROSITE" id="PS50172">
    <property type="entry name" value="BRCT"/>
    <property type="match status" value="1"/>
</dbReference>
<dbReference type="PANTHER" id="PTHR23196">
    <property type="entry name" value="PAX TRANSCRIPTION ACTIVATION DOMAIN INTERACTING PROTEIN"/>
    <property type="match status" value="1"/>
</dbReference>
<dbReference type="GO" id="GO:0005634">
    <property type="term" value="C:nucleus"/>
    <property type="evidence" value="ECO:0007669"/>
    <property type="project" value="UniProtKB-SubCell"/>
</dbReference>
<evidence type="ECO:0000256" key="2">
    <source>
        <dbReference type="ARBA" id="ARBA00022763"/>
    </source>
</evidence>
<dbReference type="SMART" id="SM00292">
    <property type="entry name" value="BRCT"/>
    <property type="match status" value="1"/>
</dbReference>
<feature type="region of interest" description="Disordered" evidence="4">
    <location>
        <begin position="484"/>
        <end position="528"/>
    </location>
</feature>
<evidence type="ECO:0000313" key="7">
    <source>
        <dbReference type="Proteomes" id="UP000631114"/>
    </source>
</evidence>
<feature type="compositionally biased region" description="Polar residues" evidence="4">
    <location>
        <begin position="518"/>
        <end position="528"/>
    </location>
</feature>
<proteinExistence type="predicted"/>
<dbReference type="CDD" id="cd18432">
    <property type="entry name" value="BRCT_PAXIP1_rpt6_like"/>
    <property type="match status" value="1"/>
</dbReference>
<feature type="domain" description="BRCT" evidence="5">
    <location>
        <begin position="893"/>
        <end position="957"/>
    </location>
</feature>
<keyword evidence="2" id="KW-0227">DNA damage</keyword>
<feature type="compositionally biased region" description="Polar residues" evidence="4">
    <location>
        <begin position="488"/>
        <end position="500"/>
    </location>
</feature>
<dbReference type="InterPro" id="IPR051579">
    <property type="entry name" value="DDR_Transcriptional_Reg"/>
</dbReference>
<dbReference type="CDD" id="cd17744">
    <property type="entry name" value="BRCT_MDC1_rpt1"/>
    <property type="match status" value="1"/>
</dbReference>
<organism evidence="6 7">
    <name type="scientific">Coptis chinensis</name>
    <dbReference type="NCBI Taxonomy" id="261450"/>
    <lineage>
        <taxon>Eukaryota</taxon>
        <taxon>Viridiplantae</taxon>
        <taxon>Streptophyta</taxon>
        <taxon>Embryophyta</taxon>
        <taxon>Tracheophyta</taxon>
        <taxon>Spermatophyta</taxon>
        <taxon>Magnoliopsida</taxon>
        <taxon>Ranunculales</taxon>
        <taxon>Ranunculaceae</taxon>
        <taxon>Coptidoideae</taxon>
        <taxon>Coptis</taxon>
    </lineage>
</organism>
<evidence type="ECO:0000256" key="3">
    <source>
        <dbReference type="ARBA" id="ARBA00023242"/>
    </source>
</evidence>
<feature type="compositionally biased region" description="Basic and acidic residues" evidence="4">
    <location>
        <begin position="622"/>
        <end position="641"/>
    </location>
</feature>